<name>A0ABQ1ZAD3_9BACT</name>
<sequence>MERSTVKANLYSFNTHTVKEKFYQFRASEDYLFYYFESRSEERTIPKAVQFEKIGADIYNLGFGDLHEGHDFNDVVTSNNGDMRKVMATVVQIVIVFLGAYPNQQVYFAGSSPSRTRLYRAILSREAEHWSEVFDIKGIVKGKPEPFQSSMHCEAFLISHIENTYEARSQQKGHL</sequence>
<dbReference type="Pfam" id="PF22028">
    <property type="entry name" value="DUF6934"/>
    <property type="match status" value="1"/>
</dbReference>
<organism evidence="1 2">
    <name type="scientific">Dyadobacter endophyticus</name>
    <dbReference type="NCBI Taxonomy" id="1749036"/>
    <lineage>
        <taxon>Bacteria</taxon>
        <taxon>Pseudomonadati</taxon>
        <taxon>Bacteroidota</taxon>
        <taxon>Cytophagia</taxon>
        <taxon>Cytophagales</taxon>
        <taxon>Spirosomataceae</taxon>
        <taxon>Dyadobacter</taxon>
    </lineage>
</organism>
<dbReference type="InterPro" id="IPR053865">
    <property type="entry name" value="DUF6934"/>
</dbReference>
<keyword evidence="2" id="KW-1185">Reference proteome</keyword>
<proteinExistence type="predicted"/>
<dbReference type="Proteomes" id="UP000600214">
    <property type="component" value="Unassembled WGS sequence"/>
</dbReference>
<dbReference type="EMBL" id="BMIA01000008">
    <property type="protein sequence ID" value="GGH55457.1"/>
    <property type="molecule type" value="Genomic_DNA"/>
</dbReference>
<evidence type="ECO:0000313" key="2">
    <source>
        <dbReference type="Proteomes" id="UP000600214"/>
    </source>
</evidence>
<protein>
    <submittedName>
        <fullName evidence="1">Uncharacterized protein</fullName>
    </submittedName>
</protein>
<reference evidence="2" key="1">
    <citation type="journal article" date="2019" name="Int. J. Syst. Evol. Microbiol.">
        <title>The Global Catalogue of Microorganisms (GCM) 10K type strain sequencing project: providing services to taxonomists for standard genome sequencing and annotation.</title>
        <authorList>
            <consortium name="The Broad Institute Genomics Platform"/>
            <consortium name="The Broad Institute Genome Sequencing Center for Infectious Disease"/>
            <person name="Wu L."/>
            <person name="Ma J."/>
        </authorList>
    </citation>
    <scope>NUCLEOTIDE SEQUENCE [LARGE SCALE GENOMIC DNA]</scope>
    <source>
        <strain evidence="2">CGMCC 1.15288</strain>
    </source>
</reference>
<gene>
    <name evidence="1" type="ORF">GCM10007423_63010</name>
</gene>
<accession>A0ABQ1ZAD3</accession>
<evidence type="ECO:0000313" key="1">
    <source>
        <dbReference type="EMBL" id="GGH55457.1"/>
    </source>
</evidence>
<comment type="caution">
    <text evidence="1">The sequence shown here is derived from an EMBL/GenBank/DDBJ whole genome shotgun (WGS) entry which is preliminary data.</text>
</comment>